<feature type="compositionally biased region" description="Basic and acidic residues" evidence="1">
    <location>
        <begin position="1"/>
        <end position="17"/>
    </location>
</feature>
<feature type="region of interest" description="Disordered" evidence="1">
    <location>
        <begin position="1"/>
        <end position="42"/>
    </location>
</feature>
<feature type="domain" description="DUF6802" evidence="2">
    <location>
        <begin position="7"/>
        <end position="100"/>
    </location>
</feature>
<evidence type="ECO:0000313" key="3">
    <source>
        <dbReference type="EMBL" id="RJO72150.1"/>
    </source>
</evidence>
<dbReference type="Proteomes" id="UP000266677">
    <property type="component" value="Unassembled WGS sequence"/>
</dbReference>
<dbReference type="OrthoDB" id="4375009at2"/>
<dbReference type="Pfam" id="PF20615">
    <property type="entry name" value="DUF6802"/>
    <property type="match status" value="1"/>
</dbReference>
<evidence type="ECO:0000256" key="1">
    <source>
        <dbReference type="SAM" id="MobiDB-lite"/>
    </source>
</evidence>
<sequence length="100" mass="10955">MIPPGDSDHLPDVDAHSSLDGLGPVELHHPTQDITGDGVLDSVTINDDHGMHVWTSTHHDGIADHVTLVDKSGDYAAWEFHRHPDGTAEWVRTDQGHLNK</sequence>
<organism evidence="3 4">
    <name type="scientific">Nocardia panacis</name>
    <dbReference type="NCBI Taxonomy" id="2340916"/>
    <lineage>
        <taxon>Bacteria</taxon>
        <taxon>Bacillati</taxon>
        <taxon>Actinomycetota</taxon>
        <taxon>Actinomycetes</taxon>
        <taxon>Mycobacteriales</taxon>
        <taxon>Nocardiaceae</taxon>
        <taxon>Nocardia</taxon>
    </lineage>
</organism>
<dbReference type="RefSeq" id="WP_120043252.1">
    <property type="nucleotide sequence ID" value="NZ_QZFU01000029.1"/>
</dbReference>
<reference evidence="3 4" key="1">
    <citation type="submission" date="2018-09" db="EMBL/GenBank/DDBJ databases">
        <title>YIM PH21274 draft genome.</title>
        <authorList>
            <person name="Miao C."/>
        </authorList>
    </citation>
    <scope>NUCLEOTIDE SEQUENCE [LARGE SCALE GENOMIC DNA]</scope>
    <source>
        <strain evidence="3 4">YIM PH 21724</strain>
    </source>
</reference>
<comment type="caution">
    <text evidence="3">The sequence shown here is derived from an EMBL/GenBank/DDBJ whole genome shotgun (WGS) entry which is preliminary data.</text>
</comment>
<evidence type="ECO:0000259" key="2">
    <source>
        <dbReference type="Pfam" id="PF20615"/>
    </source>
</evidence>
<protein>
    <recommendedName>
        <fullName evidence="2">DUF6802 domain-containing protein</fullName>
    </recommendedName>
</protein>
<accession>A0A3A4KH31</accession>
<gene>
    <name evidence="3" type="ORF">D5S18_23570</name>
</gene>
<dbReference type="InterPro" id="IPR046543">
    <property type="entry name" value="DUF6802"/>
</dbReference>
<dbReference type="AlphaFoldDB" id="A0A3A4KH31"/>
<name>A0A3A4KH31_9NOCA</name>
<keyword evidence="4" id="KW-1185">Reference proteome</keyword>
<dbReference type="EMBL" id="QZFU01000029">
    <property type="protein sequence ID" value="RJO72150.1"/>
    <property type="molecule type" value="Genomic_DNA"/>
</dbReference>
<proteinExistence type="predicted"/>
<evidence type="ECO:0000313" key="4">
    <source>
        <dbReference type="Proteomes" id="UP000266677"/>
    </source>
</evidence>